<dbReference type="Proteomes" id="UP000682111">
    <property type="component" value="Unassembled WGS sequence"/>
</dbReference>
<evidence type="ECO:0000313" key="2">
    <source>
        <dbReference type="Proteomes" id="UP000682111"/>
    </source>
</evidence>
<dbReference type="RefSeq" id="WP_170943524.1">
    <property type="nucleotide sequence ID" value="NZ_BORC01000001.1"/>
</dbReference>
<name>A0A919WEV5_9BACI</name>
<protein>
    <recommendedName>
        <fullName evidence="3">Nucleoid-associated protein</fullName>
    </recommendedName>
</protein>
<organism evidence="1 2">
    <name type="scientific">Robertmurraya siralis</name>
    <dbReference type="NCBI Taxonomy" id="77777"/>
    <lineage>
        <taxon>Bacteria</taxon>
        <taxon>Bacillati</taxon>
        <taxon>Bacillota</taxon>
        <taxon>Bacilli</taxon>
        <taxon>Bacillales</taxon>
        <taxon>Bacillaceae</taxon>
        <taxon>Robertmurraya</taxon>
    </lineage>
</organism>
<dbReference type="EMBL" id="BORC01000001">
    <property type="protein sequence ID" value="GIN60518.1"/>
    <property type="molecule type" value="Genomic_DNA"/>
</dbReference>
<proteinExistence type="predicted"/>
<keyword evidence="2" id="KW-1185">Reference proteome</keyword>
<accession>A0A919WEV5</accession>
<sequence length="358" mass="40893">MSVSFANLVIEKIILHQIYERNEDREIVAPYFSQTLADLDVRGLNVLQERIVDALGNNSHSIEMYISNDGGNPTFQFLTEGIYQDDLEFIEMSKKVTYKLAEAQTTRNIPGGVVVIFKGRMGVPSKKIIGVIKAETHEGFVLNNEEVDLNLEFLSNLLLTPQQKLYKIGLFVEENVVETVNIPTERDSKDFRAFIYDHNVARTESSSAALYFYNTFLGCRISPTNKKLTKDFYFETKKFIDSLNIEDEHKIDLNHALYSYLKTSQNNTVEVGSFANEYLTPEVRDDYCSYMEEQGVPSNAIVKDLELIKGKLKLRKIRFTSSVSITVPSDKFKELIEIVGYENNKTTIKVKGRIEAQQ</sequence>
<comment type="caution">
    <text evidence="1">The sequence shown here is derived from an EMBL/GenBank/DDBJ whole genome shotgun (WGS) entry which is preliminary data.</text>
</comment>
<dbReference type="AlphaFoldDB" id="A0A919WEV5"/>
<evidence type="ECO:0008006" key="3">
    <source>
        <dbReference type="Google" id="ProtNLM"/>
    </source>
</evidence>
<reference evidence="1" key="1">
    <citation type="submission" date="2021-03" db="EMBL/GenBank/DDBJ databases">
        <title>Antimicrobial resistance genes in bacteria isolated from Japanese honey, and their potential for conferring macrolide and lincosamide resistance in the American foulbrood pathogen Paenibacillus larvae.</title>
        <authorList>
            <person name="Okamoto M."/>
            <person name="Kumagai M."/>
            <person name="Kanamori H."/>
            <person name="Takamatsu D."/>
        </authorList>
    </citation>
    <scope>NUCLEOTIDE SEQUENCE</scope>
    <source>
        <strain evidence="1">J27TS8</strain>
    </source>
</reference>
<evidence type="ECO:0000313" key="1">
    <source>
        <dbReference type="EMBL" id="GIN60518.1"/>
    </source>
</evidence>
<gene>
    <name evidence="1" type="ORF">J27TS8_05110</name>
</gene>
<dbReference type="GO" id="GO:0009295">
    <property type="term" value="C:nucleoid"/>
    <property type="evidence" value="ECO:0007669"/>
    <property type="project" value="InterPro"/>
</dbReference>
<dbReference type="InterPro" id="IPR007358">
    <property type="entry name" value="Nucleoid_associated_NdpA"/>
</dbReference>
<dbReference type="Pfam" id="PF04245">
    <property type="entry name" value="NA37"/>
    <property type="match status" value="1"/>
</dbReference>